<evidence type="ECO:0000313" key="7">
    <source>
        <dbReference type="Proteomes" id="UP000192591"/>
    </source>
</evidence>
<dbReference type="Pfam" id="PF12831">
    <property type="entry name" value="FAD_oxidored"/>
    <property type="match status" value="1"/>
</dbReference>
<dbReference type="OrthoDB" id="287984at2"/>
<proteinExistence type="predicted"/>
<dbReference type="InterPro" id="IPR036188">
    <property type="entry name" value="FAD/NAD-bd_sf"/>
</dbReference>
<gene>
    <name evidence="6" type="ORF">B1813_00210</name>
</gene>
<evidence type="ECO:0008006" key="8">
    <source>
        <dbReference type="Google" id="ProtNLM"/>
    </source>
</evidence>
<accession>A0A1V9ABY6</accession>
<keyword evidence="5" id="KW-0411">Iron-sulfur</keyword>
<dbReference type="GO" id="GO:0046872">
    <property type="term" value="F:metal ion binding"/>
    <property type="evidence" value="ECO:0007669"/>
    <property type="project" value="UniProtKB-KW"/>
</dbReference>
<evidence type="ECO:0000256" key="1">
    <source>
        <dbReference type="ARBA" id="ARBA00022485"/>
    </source>
</evidence>
<keyword evidence="3" id="KW-0560">Oxidoreductase</keyword>
<sequence length="433" mass="46034">MNRRFHLRKGLVAVSSNVEPTADFDVVVVGGGAAGIAAAVGAARSGASVCVVEQYGFLGGAATNSSVLTHCGFFDQTGTQVVRGVGQQVLDRLAERRLYRTQTIAETGNTVVLLDLETTKSVYDQVIGESGVTLLLHSKLVGATTADGRITEIEIVHRGGHRRITGRAFVDCSGDGALIAESGSAMRLSEAAERQACTLVMRVGGVADDADLSQAGMAAAVGKYEADTGHALIRDSGIAVRMPVARDVMLLLADQHRDALSVEELTEAELRARELSWHYLDAFRRFLPGWEEAYLAFTGPQIGIREARRLRGVDAVLAEDVSAGRKRPDDAVARCGWPMENHVAPGVTEYGGIRDKGWYHISYGAIRSSSTDNLWAGGRLVSSDNSAYASLRVMGTSFATGHACGVAAAVYADAGVHDYASVRRELENQGALI</sequence>
<keyword evidence="7" id="KW-1185">Reference proteome</keyword>
<organism evidence="6 7">
    <name type="scientific">Saccharomonospora piscinae</name>
    <dbReference type="NCBI Taxonomy" id="687388"/>
    <lineage>
        <taxon>Bacteria</taxon>
        <taxon>Bacillati</taxon>
        <taxon>Actinomycetota</taxon>
        <taxon>Actinomycetes</taxon>
        <taxon>Pseudonocardiales</taxon>
        <taxon>Pseudonocardiaceae</taxon>
        <taxon>Saccharomonospora</taxon>
    </lineage>
</organism>
<dbReference type="InterPro" id="IPR039650">
    <property type="entry name" value="HdrA-like"/>
</dbReference>
<dbReference type="PANTHER" id="PTHR43498">
    <property type="entry name" value="FERREDOXIN:COB-COM HETERODISULFIDE REDUCTASE SUBUNIT A"/>
    <property type="match status" value="1"/>
</dbReference>
<name>A0A1V9ABY6_SACPI</name>
<dbReference type="SUPFAM" id="SSF51905">
    <property type="entry name" value="FAD/NAD(P)-binding domain"/>
    <property type="match status" value="1"/>
</dbReference>
<dbReference type="PANTHER" id="PTHR43498:SF1">
    <property type="entry name" value="COB--COM HETERODISULFIDE REDUCTASE IRON-SULFUR SUBUNIT A"/>
    <property type="match status" value="1"/>
</dbReference>
<dbReference type="AlphaFoldDB" id="A0A1V9ABY6"/>
<dbReference type="STRING" id="1962155.B1813_00210"/>
<protein>
    <recommendedName>
        <fullName evidence="8">FAD dependent oxidoreductase</fullName>
    </recommendedName>
</protein>
<keyword evidence="4" id="KW-0408">Iron</keyword>
<dbReference type="EMBL" id="MWIH01000002">
    <property type="protein sequence ID" value="OQO94581.1"/>
    <property type="molecule type" value="Genomic_DNA"/>
</dbReference>
<dbReference type="Proteomes" id="UP000192591">
    <property type="component" value="Unassembled WGS sequence"/>
</dbReference>
<evidence type="ECO:0000256" key="3">
    <source>
        <dbReference type="ARBA" id="ARBA00023002"/>
    </source>
</evidence>
<evidence type="ECO:0000256" key="2">
    <source>
        <dbReference type="ARBA" id="ARBA00022723"/>
    </source>
</evidence>
<dbReference type="PRINTS" id="PR00469">
    <property type="entry name" value="PNDRDTASEII"/>
</dbReference>
<reference evidence="6 7" key="1">
    <citation type="submission" date="2017-02" db="EMBL/GenBank/DDBJ databases">
        <title>Draft genome of Saccharomonospora sp. 154.</title>
        <authorList>
            <person name="Alonso-Carmona G.S."/>
            <person name="De La Haba R."/>
            <person name="Vera-Gargallo B."/>
            <person name="Sandoval-Trujillo A.H."/>
            <person name="Ramirez-Duran N."/>
            <person name="Ventosa A."/>
        </authorList>
    </citation>
    <scope>NUCLEOTIDE SEQUENCE [LARGE SCALE GENOMIC DNA]</scope>
    <source>
        <strain evidence="6 7">LRS4.154</strain>
    </source>
</reference>
<dbReference type="GO" id="GO:0016491">
    <property type="term" value="F:oxidoreductase activity"/>
    <property type="evidence" value="ECO:0007669"/>
    <property type="project" value="UniProtKB-KW"/>
</dbReference>
<comment type="caution">
    <text evidence="6">The sequence shown here is derived from an EMBL/GenBank/DDBJ whole genome shotgun (WGS) entry which is preliminary data.</text>
</comment>
<keyword evidence="2" id="KW-0479">Metal-binding</keyword>
<evidence type="ECO:0000313" key="6">
    <source>
        <dbReference type="EMBL" id="OQO94581.1"/>
    </source>
</evidence>
<dbReference type="GO" id="GO:0051539">
    <property type="term" value="F:4 iron, 4 sulfur cluster binding"/>
    <property type="evidence" value="ECO:0007669"/>
    <property type="project" value="UniProtKB-KW"/>
</dbReference>
<evidence type="ECO:0000256" key="5">
    <source>
        <dbReference type="ARBA" id="ARBA00023014"/>
    </source>
</evidence>
<evidence type="ECO:0000256" key="4">
    <source>
        <dbReference type="ARBA" id="ARBA00023004"/>
    </source>
</evidence>
<dbReference type="Gene3D" id="3.50.50.60">
    <property type="entry name" value="FAD/NAD(P)-binding domain"/>
    <property type="match status" value="1"/>
</dbReference>
<keyword evidence="1" id="KW-0004">4Fe-4S</keyword>